<dbReference type="EMBL" id="JACHFR010000003">
    <property type="protein sequence ID" value="MBB5219570.1"/>
    <property type="molecule type" value="Genomic_DNA"/>
</dbReference>
<evidence type="ECO:0000256" key="1">
    <source>
        <dbReference type="SAM" id="Phobius"/>
    </source>
</evidence>
<keyword evidence="1" id="KW-1133">Transmembrane helix</keyword>
<evidence type="ECO:0000313" key="3">
    <source>
        <dbReference type="Proteomes" id="UP000578697"/>
    </source>
</evidence>
<gene>
    <name evidence="2" type="ORF">HNP77_001952</name>
</gene>
<feature type="transmembrane region" description="Helical" evidence="1">
    <location>
        <begin position="108"/>
        <end position="131"/>
    </location>
</feature>
<feature type="transmembrane region" description="Helical" evidence="1">
    <location>
        <begin position="38"/>
        <end position="62"/>
    </location>
</feature>
<dbReference type="RefSeq" id="WP_184652995.1">
    <property type="nucleotide sequence ID" value="NZ_JACHFR010000003.1"/>
</dbReference>
<accession>A0A840SFQ4</accession>
<name>A0A840SFQ4_9SPIR</name>
<dbReference type="AlphaFoldDB" id="A0A840SFQ4"/>
<sequence length="201" mass="22675">MKYIFKTAAVCAVAEFLNFLSVFIFYETLHLPLFMDTIFTVAVVFYAGLVPGLIVAAGYNIFDSFIAVLYGYPFSAFTMLFSLCGISIAFITWLFARNKSEFKISPAITFLYLLLIVFITSFCSVFISGIIDYYKYTHFNLPDMVAPVKNFTMSFLSQKFSLFASCILGQVPVSFSDRLITTFAGFGVYKLAVRFFGEINN</sequence>
<dbReference type="Proteomes" id="UP000578697">
    <property type="component" value="Unassembled WGS sequence"/>
</dbReference>
<proteinExistence type="predicted"/>
<evidence type="ECO:0000313" key="2">
    <source>
        <dbReference type="EMBL" id="MBB5219570.1"/>
    </source>
</evidence>
<reference evidence="2 3" key="1">
    <citation type="submission" date="2020-08" db="EMBL/GenBank/DDBJ databases">
        <title>Genomic Encyclopedia of Type Strains, Phase IV (KMG-IV): sequencing the most valuable type-strain genomes for metagenomic binning, comparative biology and taxonomic classification.</title>
        <authorList>
            <person name="Goeker M."/>
        </authorList>
    </citation>
    <scope>NUCLEOTIDE SEQUENCE [LARGE SCALE GENOMIC DNA]</scope>
    <source>
        <strain evidence="2 3">DSM 103679</strain>
    </source>
</reference>
<keyword evidence="3" id="KW-1185">Reference proteome</keyword>
<feature type="transmembrane region" description="Helical" evidence="1">
    <location>
        <begin position="74"/>
        <end position="96"/>
    </location>
</feature>
<keyword evidence="1" id="KW-0812">Transmembrane</keyword>
<comment type="caution">
    <text evidence="2">The sequence shown here is derived from an EMBL/GenBank/DDBJ whole genome shotgun (WGS) entry which is preliminary data.</text>
</comment>
<feature type="transmembrane region" description="Helical" evidence="1">
    <location>
        <begin position="6"/>
        <end position="26"/>
    </location>
</feature>
<organism evidence="2 3">
    <name type="scientific">Treponema rectale</name>
    <dbReference type="NCBI Taxonomy" id="744512"/>
    <lineage>
        <taxon>Bacteria</taxon>
        <taxon>Pseudomonadati</taxon>
        <taxon>Spirochaetota</taxon>
        <taxon>Spirochaetia</taxon>
        <taxon>Spirochaetales</taxon>
        <taxon>Treponemataceae</taxon>
        <taxon>Treponema</taxon>
    </lineage>
</organism>
<protein>
    <submittedName>
        <fullName evidence="2">ABC-type multidrug transport system fused ATPase/permease subunit</fullName>
    </submittedName>
</protein>
<keyword evidence="1" id="KW-0472">Membrane</keyword>